<name>A0A0G0N073_9BACT</name>
<proteinExistence type="predicted"/>
<evidence type="ECO:0000313" key="1">
    <source>
        <dbReference type="EMBL" id="KKR06216.1"/>
    </source>
</evidence>
<organism evidence="1 2">
    <name type="scientific">candidate division WS6 bacterium GW2011_GWF2_39_15</name>
    <dbReference type="NCBI Taxonomy" id="1619100"/>
    <lineage>
        <taxon>Bacteria</taxon>
        <taxon>Candidatus Dojkabacteria</taxon>
    </lineage>
</organism>
<evidence type="ECO:0000313" key="2">
    <source>
        <dbReference type="Proteomes" id="UP000034799"/>
    </source>
</evidence>
<dbReference type="EMBL" id="LBWK01000001">
    <property type="protein sequence ID" value="KKR06216.1"/>
    <property type="molecule type" value="Genomic_DNA"/>
</dbReference>
<accession>A0A0G0N073</accession>
<dbReference type="Proteomes" id="UP000034799">
    <property type="component" value="Unassembled WGS sequence"/>
</dbReference>
<sequence>MSLYTGGFSGADFGPDTNSYAMFGLNAPDHILNDLREIQGKKSQGENKDGFNESDTDAVLKATLDLSKSYLLAFDAVHDPEMDSMREEIALSPLMLVHSVANAGPERDYYQGVFDNNIATQGQSYVDEILKLINSGRDASDALNELKDKINYGEILKSFEDLRCPNLAGRTIDLLTGIRISFDEEGKVFEAGLVLDRGVNSEDIFNKKFRKDRLEALVKSGAGAQPQGKVLVPVSGERTMGGRNNEGNRRHASATGRLLGGLMVIATTLVVAYAAVKATIKPPQPPVGGGDGNNFTPTAVTTATPDTMFTPTSDMIIPPVLPTVVSEPTAVVDPERAALEIEGRDFGRKLEEIRRRAKVLDDTPGGIIYDVSGGINSELRDMSMRYLFLIENGIPVSFDGLEAPMVMSNVSTNVYFNEEPIKLTRSDIQVIEQSGGIVMFGPYNTLDFDVITWRSGDIVPIPGAMLSLSRAHGINDYLKAVQNPNMIIGNIVIGEDPKLFDRLFEGVPNYPRQVDAGGKFIQNSPIIYSEGFEKPQYIFIPECGQLIFIPEGFTSRDVYEMVMKEQPEMAPATFRTPLTIFESSDLSD</sequence>
<reference evidence="1 2" key="1">
    <citation type="journal article" date="2015" name="Nature">
        <title>rRNA introns, odd ribosomes, and small enigmatic genomes across a large radiation of phyla.</title>
        <authorList>
            <person name="Brown C.T."/>
            <person name="Hug L.A."/>
            <person name="Thomas B.C."/>
            <person name="Sharon I."/>
            <person name="Castelle C.J."/>
            <person name="Singh A."/>
            <person name="Wilkins M.J."/>
            <person name="Williams K.H."/>
            <person name="Banfield J.F."/>
        </authorList>
    </citation>
    <scope>NUCLEOTIDE SEQUENCE [LARGE SCALE GENOMIC DNA]</scope>
</reference>
<dbReference type="AlphaFoldDB" id="A0A0G0N073"/>
<comment type="caution">
    <text evidence="1">The sequence shown here is derived from an EMBL/GenBank/DDBJ whole genome shotgun (WGS) entry which is preliminary data.</text>
</comment>
<gene>
    <name evidence="1" type="ORF">UT34_C0001G0256</name>
</gene>
<dbReference type="STRING" id="1619100.UT34_C0001G0256"/>
<protein>
    <submittedName>
        <fullName evidence="1">Uncharacterized protein</fullName>
    </submittedName>
</protein>